<dbReference type="EMBL" id="VJMH01007000">
    <property type="protein sequence ID" value="KAF0686444.1"/>
    <property type="molecule type" value="Genomic_DNA"/>
</dbReference>
<organism evidence="3 4">
    <name type="scientific">Aphanomyces stellatus</name>
    <dbReference type="NCBI Taxonomy" id="120398"/>
    <lineage>
        <taxon>Eukaryota</taxon>
        <taxon>Sar</taxon>
        <taxon>Stramenopiles</taxon>
        <taxon>Oomycota</taxon>
        <taxon>Saprolegniomycetes</taxon>
        <taxon>Saprolegniales</taxon>
        <taxon>Verrucalvaceae</taxon>
        <taxon>Aphanomyces</taxon>
    </lineage>
</organism>
<feature type="coiled-coil region" evidence="1">
    <location>
        <begin position="48"/>
        <end position="75"/>
    </location>
</feature>
<reference evidence="2" key="2">
    <citation type="submission" date="2019-06" db="EMBL/GenBank/DDBJ databases">
        <title>Genomics analysis of Aphanomyces spp. identifies a new class of oomycete effector associated with host adaptation.</title>
        <authorList>
            <person name="Gaulin E."/>
        </authorList>
    </citation>
    <scope>NUCLEOTIDE SEQUENCE</scope>
    <source>
        <strain evidence="2">CBS 578.67</strain>
    </source>
</reference>
<proteinExistence type="predicted"/>
<evidence type="ECO:0000313" key="2">
    <source>
        <dbReference type="EMBL" id="KAF0686444.1"/>
    </source>
</evidence>
<protein>
    <submittedName>
        <fullName evidence="3">Aste57867_21753 protein</fullName>
    </submittedName>
</protein>
<gene>
    <name evidence="3" type="primary">Aste57867_21753</name>
    <name evidence="2" type="ORF">As57867_021684</name>
    <name evidence="3" type="ORF">ASTE57867_21753</name>
</gene>
<keyword evidence="4" id="KW-1185">Reference proteome</keyword>
<evidence type="ECO:0000313" key="4">
    <source>
        <dbReference type="Proteomes" id="UP000332933"/>
    </source>
</evidence>
<reference evidence="3 4" key="1">
    <citation type="submission" date="2019-03" db="EMBL/GenBank/DDBJ databases">
        <authorList>
            <person name="Gaulin E."/>
            <person name="Dumas B."/>
        </authorList>
    </citation>
    <scope>NUCLEOTIDE SEQUENCE [LARGE SCALE GENOMIC DNA]</scope>
    <source>
        <strain evidence="3">CBS 568.67</strain>
    </source>
</reference>
<name>A0A485LJ18_9STRA</name>
<dbReference type="EMBL" id="CAADRA010007026">
    <property type="protein sequence ID" value="VFT98422.1"/>
    <property type="molecule type" value="Genomic_DNA"/>
</dbReference>
<evidence type="ECO:0000313" key="3">
    <source>
        <dbReference type="EMBL" id="VFT98422.1"/>
    </source>
</evidence>
<evidence type="ECO:0000256" key="1">
    <source>
        <dbReference type="SAM" id="Coils"/>
    </source>
</evidence>
<dbReference type="AlphaFoldDB" id="A0A485LJ18"/>
<sequence length="100" mass="12061">MAGIYDGVKSSNYYAMRLRELQSLREIEKDKDKKFNAKKRFRTFTKKKQNGDGELKKLNKKLTMMREEATKLRRVEMKEIQEIIHAFEKIYELLVEEDKL</sequence>
<accession>A0A485LJ18</accession>
<dbReference type="Proteomes" id="UP000332933">
    <property type="component" value="Unassembled WGS sequence"/>
</dbReference>
<keyword evidence="1" id="KW-0175">Coiled coil</keyword>